<keyword evidence="5 6" id="KW-0456">Lyase</keyword>
<accession>A0A5B1CM93</accession>
<reference evidence="9 10" key="1">
    <citation type="submission" date="2019-08" db="EMBL/GenBank/DDBJ databases">
        <title>Deep-cultivation of Planctomycetes and their phenomic and genomic characterization uncovers novel biology.</title>
        <authorList>
            <person name="Wiegand S."/>
            <person name="Jogler M."/>
            <person name="Boedeker C."/>
            <person name="Pinto D."/>
            <person name="Vollmers J."/>
            <person name="Rivas-Marin E."/>
            <person name="Kohn T."/>
            <person name="Peeters S.H."/>
            <person name="Heuer A."/>
            <person name="Rast P."/>
            <person name="Oberbeckmann S."/>
            <person name="Bunk B."/>
            <person name="Jeske O."/>
            <person name="Meyerdierks A."/>
            <person name="Storesund J.E."/>
            <person name="Kallscheuer N."/>
            <person name="Luecker S."/>
            <person name="Lage O.M."/>
            <person name="Pohl T."/>
            <person name="Merkel B.J."/>
            <person name="Hornburger P."/>
            <person name="Mueller R.-W."/>
            <person name="Bruemmer F."/>
            <person name="Labrenz M."/>
            <person name="Spormann A.M."/>
            <person name="Op Den Camp H."/>
            <person name="Overmann J."/>
            <person name="Amann R."/>
            <person name="Jetten M.S.M."/>
            <person name="Mascher T."/>
            <person name="Medema M.H."/>
            <person name="Devos D.P."/>
            <person name="Kaster A.-K."/>
            <person name="Ovreas L."/>
            <person name="Rohde M."/>
            <person name="Galperin M.Y."/>
            <person name="Jogler C."/>
        </authorList>
    </citation>
    <scope>NUCLEOTIDE SEQUENCE [LARGE SCALE GENOMIC DNA]</scope>
    <source>
        <strain evidence="9 10">LF1</strain>
    </source>
</reference>
<comment type="subunit">
    <text evidence="6">Homotetramer.</text>
</comment>
<comment type="catalytic activity">
    <reaction evidence="6">
        <text>(6S)-NADHX + ADP = AMP + phosphate + NADH + H(+)</text>
        <dbReference type="Rhea" id="RHEA:32223"/>
        <dbReference type="ChEBI" id="CHEBI:15378"/>
        <dbReference type="ChEBI" id="CHEBI:43474"/>
        <dbReference type="ChEBI" id="CHEBI:57945"/>
        <dbReference type="ChEBI" id="CHEBI:64074"/>
        <dbReference type="ChEBI" id="CHEBI:456215"/>
        <dbReference type="ChEBI" id="CHEBI:456216"/>
        <dbReference type="EC" id="4.2.1.136"/>
    </reaction>
</comment>
<dbReference type="PANTHER" id="PTHR12592:SF0">
    <property type="entry name" value="ATP-DEPENDENT (S)-NAD(P)H-HYDRATE DEHYDRATASE"/>
    <property type="match status" value="1"/>
</dbReference>
<feature type="binding site" evidence="6">
    <location>
        <begin position="207"/>
        <end position="211"/>
    </location>
    <ligand>
        <name>AMP</name>
        <dbReference type="ChEBI" id="CHEBI:456215"/>
    </ligand>
</feature>
<comment type="similarity">
    <text evidence="6">Belongs to the NnrD/CARKD family.</text>
</comment>
<dbReference type="InterPro" id="IPR000631">
    <property type="entry name" value="CARKD"/>
</dbReference>
<dbReference type="PROSITE" id="PS01050">
    <property type="entry name" value="YJEF_C_2"/>
    <property type="match status" value="1"/>
</dbReference>
<feature type="binding site" evidence="6">
    <location>
        <position position="171"/>
    </location>
    <ligand>
        <name>(6S)-NADPHX</name>
        <dbReference type="ChEBI" id="CHEBI:64076"/>
    </ligand>
</feature>
<proteinExistence type="inferred from homology"/>
<evidence type="ECO:0000256" key="5">
    <source>
        <dbReference type="ARBA" id="ARBA00023239"/>
    </source>
</evidence>
<evidence type="ECO:0000313" key="10">
    <source>
        <dbReference type="Proteomes" id="UP000322699"/>
    </source>
</evidence>
<feature type="binding site" evidence="6">
    <location>
        <position position="120"/>
    </location>
    <ligand>
        <name>(6S)-NADPHX</name>
        <dbReference type="ChEBI" id="CHEBI:64076"/>
    </ligand>
</feature>
<keyword evidence="10" id="KW-1185">Reference proteome</keyword>
<dbReference type="NCBIfam" id="TIGR00196">
    <property type="entry name" value="yjeF_cterm"/>
    <property type="match status" value="1"/>
</dbReference>
<dbReference type="RefSeq" id="WP_068258053.1">
    <property type="nucleotide sequence ID" value="NZ_LWSK01000002.1"/>
</dbReference>
<evidence type="ECO:0000313" key="9">
    <source>
        <dbReference type="EMBL" id="KAA1260473.1"/>
    </source>
</evidence>
<comment type="caution">
    <text evidence="9">The sequence shown here is derived from an EMBL/GenBank/DDBJ whole genome shotgun (WGS) entry which is preliminary data.</text>
</comment>
<dbReference type="AlphaFoldDB" id="A0A5B1CM93"/>
<dbReference type="EMBL" id="VRLW01000001">
    <property type="protein sequence ID" value="KAA1260473.1"/>
    <property type="molecule type" value="Genomic_DNA"/>
</dbReference>
<dbReference type="OrthoDB" id="9806925at2"/>
<dbReference type="InterPro" id="IPR017953">
    <property type="entry name" value="Carbohydrate_kinase_pred_CS"/>
</dbReference>
<dbReference type="GO" id="GO:0052856">
    <property type="term" value="F:NAD(P)HX epimerase activity"/>
    <property type="evidence" value="ECO:0007669"/>
    <property type="project" value="TreeGrafter"/>
</dbReference>
<keyword evidence="3 6" id="KW-0521">NADP</keyword>
<dbReference type="Proteomes" id="UP000322699">
    <property type="component" value="Unassembled WGS sequence"/>
</dbReference>
<dbReference type="CDD" id="cd01171">
    <property type="entry name" value="YXKO-related"/>
    <property type="match status" value="1"/>
</dbReference>
<dbReference type="PANTHER" id="PTHR12592">
    <property type="entry name" value="ATP-DEPENDENT (S)-NAD(P)H-HYDRATE DEHYDRATASE FAMILY MEMBER"/>
    <property type="match status" value="1"/>
</dbReference>
<comment type="cofactor">
    <cofactor evidence="6">
        <name>Mg(2+)</name>
        <dbReference type="ChEBI" id="CHEBI:18420"/>
    </cofactor>
</comment>
<dbReference type="Gene3D" id="3.40.1190.20">
    <property type="match status" value="1"/>
</dbReference>
<comment type="function">
    <text evidence="6">Catalyzes the dehydration of the S-form of NAD(P)HX at the expense of ADP, which is converted to AMP. Together with NAD(P)HX epimerase, which catalyzes the epimerization of the S- and R-forms, the enzyme allows the repair of both epimers of NAD(P)HX, a damaged form of NAD(P)H that is a result of enzymatic or heat-dependent hydration.</text>
</comment>
<keyword evidence="2 6" id="KW-0067">ATP-binding</keyword>
<evidence type="ECO:0000259" key="8">
    <source>
        <dbReference type="PROSITE" id="PS51383"/>
    </source>
</evidence>
<feature type="binding site" evidence="6">
    <location>
        <position position="235"/>
    </location>
    <ligand>
        <name>AMP</name>
        <dbReference type="ChEBI" id="CHEBI:456215"/>
    </ligand>
</feature>
<keyword evidence="1 6" id="KW-0547">Nucleotide-binding</keyword>
<evidence type="ECO:0000256" key="4">
    <source>
        <dbReference type="ARBA" id="ARBA00023027"/>
    </source>
</evidence>
<dbReference type="GO" id="GO:0046496">
    <property type="term" value="P:nicotinamide nucleotide metabolic process"/>
    <property type="evidence" value="ECO:0007669"/>
    <property type="project" value="UniProtKB-UniRule"/>
</dbReference>
<evidence type="ECO:0000256" key="2">
    <source>
        <dbReference type="ARBA" id="ARBA00022840"/>
    </source>
</evidence>
<dbReference type="SUPFAM" id="SSF53613">
    <property type="entry name" value="Ribokinase-like"/>
    <property type="match status" value="1"/>
</dbReference>
<protein>
    <recommendedName>
        <fullName evidence="6">ADP-dependent (S)-NAD(P)H-hydrate dehydratase</fullName>
        <ecNumber evidence="6">4.2.1.136</ecNumber>
    </recommendedName>
    <alternativeName>
        <fullName evidence="6">ADP-dependent NAD(P)HX dehydratase</fullName>
    </alternativeName>
</protein>
<organism evidence="9 10">
    <name type="scientific">Rubripirellula obstinata</name>
    <dbReference type="NCBI Taxonomy" id="406547"/>
    <lineage>
        <taxon>Bacteria</taxon>
        <taxon>Pseudomonadati</taxon>
        <taxon>Planctomycetota</taxon>
        <taxon>Planctomycetia</taxon>
        <taxon>Pirellulales</taxon>
        <taxon>Pirellulaceae</taxon>
        <taxon>Rubripirellula</taxon>
    </lineage>
</organism>
<comment type="catalytic activity">
    <reaction evidence="6">
        <text>(6S)-NADPHX + ADP = AMP + phosphate + NADPH + H(+)</text>
        <dbReference type="Rhea" id="RHEA:32235"/>
        <dbReference type="ChEBI" id="CHEBI:15378"/>
        <dbReference type="ChEBI" id="CHEBI:43474"/>
        <dbReference type="ChEBI" id="CHEBI:57783"/>
        <dbReference type="ChEBI" id="CHEBI:64076"/>
        <dbReference type="ChEBI" id="CHEBI:456215"/>
        <dbReference type="ChEBI" id="CHEBI:456216"/>
        <dbReference type="EC" id="4.2.1.136"/>
    </reaction>
</comment>
<comment type="caution">
    <text evidence="6">Lacks conserved residue(s) required for the propagation of feature annotation.</text>
</comment>
<evidence type="ECO:0000256" key="1">
    <source>
        <dbReference type="ARBA" id="ARBA00022741"/>
    </source>
</evidence>
<feature type="binding site" evidence="6">
    <location>
        <position position="236"/>
    </location>
    <ligand>
        <name>(6S)-NADPHX</name>
        <dbReference type="ChEBI" id="CHEBI:64076"/>
    </ligand>
</feature>
<evidence type="ECO:0000256" key="3">
    <source>
        <dbReference type="ARBA" id="ARBA00022857"/>
    </source>
</evidence>
<dbReference type="Pfam" id="PF01256">
    <property type="entry name" value="Carb_kinase"/>
    <property type="match status" value="1"/>
</dbReference>
<feature type="region of interest" description="Disordered" evidence="7">
    <location>
        <begin position="1"/>
        <end position="27"/>
    </location>
</feature>
<dbReference type="HAMAP" id="MF_01965">
    <property type="entry name" value="NADHX_dehydratase"/>
    <property type="match status" value="1"/>
</dbReference>
<sequence length="298" mass="30121">MSPALPISQTNSQPNSQPPFPIPSRDADAHKGTFGRVLLIGGSRGMAGSIAMSAIAAMKSGSGLVSVAVPDPCLETVASFHPAMMTIPISDDGGGCFGSNAASELLPKLESVDAIAVGPGMTTGPGAKQIVEDLIDSAGRPMVLDADAINCLAAKEDSNQVRLNRVVLTPHPGELQRLTGVSSGQRDAQIAAASKFAKETAATIVVKGGPTVVVDGQQTYVNETGNPGMATGGSGDVLTGVITSLLGQGLSPWEASCQGVWVHGLAGDIAATQCGEISMTAMEIISSLSSAFQQSSPP</sequence>
<dbReference type="GO" id="GO:0052855">
    <property type="term" value="F:ADP-dependent NAD(P)H-hydrate dehydratase activity"/>
    <property type="evidence" value="ECO:0007669"/>
    <property type="project" value="UniProtKB-UniRule"/>
</dbReference>
<evidence type="ECO:0000256" key="7">
    <source>
        <dbReference type="SAM" id="MobiDB-lite"/>
    </source>
</evidence>
<dbReference type="GO" id="GO:0005524">
    <property type="term" value="F:ATP binding"/>
    <property type="evidence" value="ECO:0007669"/>
    <property type="project" value="UniProtKB-KW"/>
</dbReference>
<gene>
    <name evidence="6" type="primary">nnrD</name>
    <name evidence="9" type="ORF">LF1_30130</name>
</gene>
<dbReference type="EC" id="4.2.1.136" evidence="6"/>
<dbReference type="PROSITE" id="PS51383">
    <property type="entry name" value="YJEF_C_3"/>
    <property type="match status" value="1"/>
</dbReference>
<evidence type="ECO:0000256" key="6">
    <source>
        <dbReference type="HAMAP-Rule" id="MF_01965"/>
    </source>
</evidence>
<dbReference type="GO" id="GO:0110051">
    <property type="term" value="P:metabolite repair"/>
    <property type="evidence" value="ECO:0007669"/>
    <property type="project" value="TreeGrafter"/>
</dbReference>
<keyword evidence="4 6" id="KW-0520">NAD</keyword>
<feature type="domain" description="YjeF C-terminal" evidence="8">
    <location>
        <begin position="14"/>
        <end position="295"/>
    </location>
</feature>
<dbReference type="InterPro" id="IPR029056">
    <property type="entry name" value="Ribokinase-like"/>
</dbReference>
<name>A0A5B1CM93_9BACT</name>